<evidence type="ECO:0000313" key="3">
    <source>
        <dbReference type="Proteomes" id="UP000615755"/>
    </source>
</evidence>
<organism evidence="2 3">
    <name type="scientific">Pseudoalteromonas aurantia 208</name>
    <dbReference type="NCBI Taxonomy" id="1314867"/>
    <lineage>
        <taxon>Bacteria</taxon>
        <taxon>Pseudomonadati</taxon>
        <taxon>Pseudomonadota</taxon>
        <taxon>Gammaproteobacteria</taxon>
        <taxon>Alteromonadales</taxon>
        <taxon>Pseudoalteromonadaceae</taxon>
        <taxon>Pseudoalteromonas</taxon>
    </lineage>
</organism>
<evidence type="ECO:0008006" key="4">
    <source>
        <dbReference type="Google" id="ProtNLM"/>
    </source>
</evidence>
<gene>
    <name evidence="2" type="ORF">PAUR_a1924</name>
</gene>
<protein>
    <recommendedName>
        <fullName evidence="4">Lysozyme inhibitor LprI N-terminal domain-containing protein</fullName>
    </recommendedName>
</protein>
<reference evidence="2 3" key="1">
    <citation type="submission" date="2015-03" db="EMBL/GenBank/DDBJ databases">
        <title>Genome sequence of Pseudoalteromonas aurantia.</title>
        <authorList>
            <person name="Xie B.-B."/>
            <person name="Rong J.-C."/>
            <person name="Qin Q.-L."/>
            <person name="Zhang Y.-Z."/>
        </authorList>
    </citation>
    <scope>NUCLEOTIDE SEQUENCE [LARGE SCALE GENOMIC DNA]</scope>
    <source>
        <strain evidence="2 3">208</strain>
    </source>
</reference>
<dbReference type="RefSeq" id="WP_192507640.1">
    <property type="nucleotide sequence ID" value="NZ_AQGV01000012.1"/>
</dbReference>
<evidence type="ECO:0000313" key="2">
    <source>
        <dbReference type="EMBL" id="MBE0368344.1"/>
    </source>
</evidence>
<comment type="caution">
    <text evidence="2">The sequence shown here is derived from an EMBL/GenBank/DDBJ whole genome shotgun (WGS) entry which is preliminary data.</text>
</comment>
<keyword evidence="1" id="KW-0732">Signal</keyword>
<proteinExistence type="predicted"/>
<evidence type="ECO:0000256" key="1">
    <source>
        <dbReference type="SAM" id="SignalP"/>
    </source>
</evidence>
<keyword evidence="3" id="KW-1185">Reference proteome</keyword>
<dbReference type="Proteomes" id="UP000615755">
    <property type="component" value="Unassembled WGS sequence"/>
</dbReference>
<name>A0ABR9EDB1_9GAMM</name>
<feature type="signal peptide" evidence="1">
    <location>
        <begin position="1"/>
        <end position="21"/>
    </location>
</feature>
<accession>A0ABR9EDB1</accession>
<dbReference type="EMBL" id="AQGV01000012">
    <property type="protein sequence ID" value="MBE0368344.1"/>
    <property type="molecule type" value="Genomic_DNA"/>
</dbReference>
<feature type="chain" id="PRO_5045990482" description="Lysozyme inhibitor LprI N-terminal domain-containing protein" evidence="1">
    <location>
        <begin position="22"/>
        <end position="137"/>
    </location>
</feature>
<sequence>MKKTKHVFYFSLLFCAASANANIDILKDCEPLADTHPSRAKNYIICLDGNITNLERTRKTWITKLRLDMNLIEQDTGNSQLLPIVERSFIRQDKYIEDSCRWRYLHQMPNATKAAIIYKKCKIRMLQRHIEDLKLPF</sequence>